<evidence type="ECO:0000256" key="1">
    <source>
        <dbReference type="SAM" id="MobiDB-lite"/>
    </source>
</evidence>
<dbReference type="Proteomes" id="UP000504638">
    <property type="component" value="Unplaced"/>
</dbReference>
<evidence type="ECO:0000313" key="4">
    <source>
        <dbReference type="RefSeq" id="XP_033533658.1"/>
    </source>
</evidence>
<dbReference type="EMBL" id="ML975159">
    <property type="protein sequence ID" value="KAF1812027.1"/>
    <property type="molecule type" value="Genomic_DNA"/>
</dbReference>
<protein>
    <submittedName>
        <fullName evidence="2 4">Uncharacterized protein</fullName>
    </submittedName>
</protein>
<reference evidence="4" key="3">
    <citation type="submission" date="2025-04" db="UniProtKB">
        <authorList>
            <consortium name="RefSeq"/>
        </authorList>
    </citation>
    <scope>IDENTIFICATION</scope>
    <source>
        <strain evidence="4">CBS 781.70</strain>
    </source>
</reference>
<keyword evidence="3" id="KW-1185">Reference proteome</keyword>
<sequence length="83" mass="9402">MGMPRYSHFIPTSFPLHSHFIPPYSLLFPSIPTRLTSRFRDHQQVSPSPPHSLVSPEGPVPTNSPKWGQILPVTMEGWRLVTV</sequence>
<dbReference type="RefSeq" id="XP_033533658.1">
    <property type="nucleotide sequence ID" value="XM_033677212.1"/>
</dbReference>
<proteinExistence type="predicted"/>
<accession>A0A6G1G1P2</accession>
<dbReference type="GeneID" id="54417782"/>
<evidence type="ECO:0000313" key="2">
    <source>
        <dbReference type="EMBL" id="KAF1812027.1"/>
    </source>
</evidence>
<name>A0A6G1G1P2_9PEZI</name>
<dbReference type="AlphaFoldDB" id="A0A6G1G1P2"/>
<reference evidence="4" key="2">
    <citation type="submission" date="2020-04" db="EMBL/GenBank/DDBJ databases">
        <authorList>
            <consortium name="NCBI Genome Project"/>
        </authorList>
    </citation>
    <scope>NUCLEOTIDE SEQUENCE</scope>
    <source>
        <strain evidence="4">CBS 781.70</strain>
    </source>
</reference>
<organism evidence="2">
    <name type="scientific">Eremomyces bilateralis CBS 781.70</name>
    <dbReference type="NCBI Taxonomy" id="1392243"/>
    <lineage>
        <taxon>Eukaryota</taxon>
        <taxon>Fungi</taxon>
        <taxon>Dikarya</taxon>
        <taxon>Ascomycota</taxon>
        <taxon>Pezizomycotina</taxon>
        <taxon>Dothideomycetes</taxon>
        <taxon>Dothideomycetes incertae sedis</taxon>
        <taxon>Eremomycetales</taxon>
        <taxon>Eremomycetaceae</taxon>
        <taxon>Eremomyces</taxon>
    </lineage>
</organism>
<gene>
    <name evidence="2 4" type="ORF">P152DRAFT_42364</name>
</gene>
<feature type="region of interest" description="Disordered" evidence="1">
    <location>
        <begin position="39"/>
        <end position="67"/>
    </location>
</feature>
<evidence type="ECO:0000313" key="3">
    <source>
        <dbReference type="Proteomes" id="UP000504638"/>
    </source>
</evidence>
<reference evidence="2 4" key="1">
    <citation type="submission" date="2020-01" db="EMBL/GenBank/DDBJ databases">
        <authorList>
            <consortium name="DOE Joint Genome Institute"/>
            <person name="Haridas S."/>
            <person name="Albert R."/>
            <person name="Binder M."/>
            <person name="Bloem J."/>
            <person name="Labutti K."/>
            <person name="Salamov A."/>
            <person name="Andreopoulos B."/>
            <person name="Baker S.E."/>
            <person name="Barry K."/>
            <person name="Bills G."/>
            <person name="Bluhm B.H."/>
            <person name="Cannon C."/>
            <person name="Castanera R."/>
            <person name="Culley D.E."/>
            <person name="Daum C."/>
            <person name="Ezra D."/>
            <person name="Gonzalez J.B."/>
            <person name="Henrissat B."/>
            <person name="Kuo A."/>
            <person name="Liang C."/>
            <person name="Lipzen A."/>
            <person name="Lutzoni F."/>
            <person name="Magnuson J."/>
            <person name="Mondo S."/>
            <person name="Nolan M."/>
            <person name="Ohm R."/>
            <person name="Pangilinan J."/>
            <person name="Park H.-J."/>
            <person name="Ramirez L."/>
            <person name="Alfaro M."/>
            <person name="Sun H."/>
            <person name="Tritt A."/>
            <person name="Yoshinaga Y."/>
            <person name="Zwiers L.-H."/>
            <person name="Turgeon B.G."/>
            <person name="Goodwin S.B."/>
            <person name="Spatafora J.W."/>
            <person name="Crous P.W."/>
            <person name="Grigoriev I.V."/>
        </authorList>
    </citation>
    <scope>NUCLEOTIDE SEQUENCE</scope>
    <source>
        <strain evidence="2 4">CBS 781.70</strain>
    </source>
</reference>